<protein>
    <recommendedName>
        <fullName evidence="3">Glycine-rich domain-containing protein-like</fullName>
    </recommendedName>
</protein>
<proteinExistence type="predicted"/>
<keyword evidence="2" id="KW-1185">Reference proteome</keyword>
<dbReference type="AlphaFoldDB" id="A0A7Z2ZQY9"/>
<dbReference type="RefSeq" id="WP_169433814.1">
    <property type="nucleotide sequence ID" value="NZ_CP051685.1"/>
</dbReference>
<dbReference type="EMBL" id="CP051685">
    <property type="protein sequence ID" value="QJD98917.1"/>
    <property type="molecule type" value="Genomic_DNA"/>
</dbReference>
<accession>A0A7Z2ZQY9</accession>
<sequence>MSENIFFQTVFAAVMEIDLDRIKFKLMHAESGEGWSQKKTDSVEKEYRRFLCLMKMYPDEDTSPLMDIDTFWHYHILDTMKYALDCEKVFGYFLHHYPYVGLRSGNDIQFRVDSGERMRVLYEMTFGEAYIKPEVTDAATQAAAFCAGPHAETAFCAGPHNSNQPVRVNADTAFCAGPHAELAFCAGPHGRALPATTDRTLDAATAFCAGPHVKTAFCAGPHIHTSPSHAHSGPNTAMAFCAGPHAQTAFCAGPHIEKRDLNNATIPKSGSN</sequence>
<dbReference type="KEGG" id="mfy:HH212_01765"/>
<organism evidence="1 2">
    <name type="scientific">Massilia forsythiae</name>
    <dbReference type="NCBI Taxonomy" id="2728020"/>
    <lineage>
        <taxon>Bacteria</taxon>
        <taxon>Pseudomonadati</taxon>
        <taxon>Pseudomonadota</taxon>
        <taxon>Betaproteobacteria</taxon>
        <taxon>Burkholderiales</taxon>
        <taxon>Oxalobacteraceae</taxon>
        <taxon>Telluria group</taxon>
        <taxon>Massilia</taxon>
    </lineage>
</organism>
<dbReference type="Proteomes" id="UP000502415">
    <property type="component" value="Chromosome"/>
</dbReference>
<gene>
    <name evidence="1" type="ORF">HH212_01765</name>
</gene>
<evidence type="ECO:0000313" key="2">
    <source>
        <dbReference type="Proteomes" id="UP000502415"/>
    </source>
</evidence>
<evidence type="ECO:0008006" key="3">
    <source>
        <dbReference type="Google" id="ProtNLM"/>
    </source>
</evidence>
<name>A0A7Z2ZQY9_9BURK</name>
<reference evidence="1 2" key="1">
    <citation type="submission" date="2020-04" db="EMBL/GenBank/DDBJ databases">
        <title>Genome sequencing of novel species.</title>
        <authorList>
            <person name="Heo J."/>
            <person name="Kim S.-J."/>
            <person name="Kim J.-S."/>
            <person name="Hong S.-B."/>
            <person name="Kwon S.-W."/>
        </authorList>
    </citation>
    <scope>NUCLEOTIDE SEQUENCE [LARGE SCALE GENOMIC DNA]</scope>
    <source>
        <strain evidence="1 2">GN2-R2</strain>
    </source>
</reference>
<evidence type="ECO:0000313" key="1">
    <source>
        <dbReference type="EMBL" id="QJD98917.1"/>
    </source>
</evidence>